<name>A0A0F7ZJN2_9HYPO</name>
<proteinExistence type="inferred from homology"/>
<evidence type="ECO:0000256" key="7">
    <source>
        <dbReference type="ARBA" id="ARBA00023033"/>
    </source>
</evidence>
<evidence type="ECO:0000256" key="3">
    <source>
        <dbReference type="ARBA" id="ARBA00022617"/>
    </source>
</evidence>
<gene>
    <name evidence="8" type="ORF">HIM_06162</name>
</gene>
<organism evidence="8 9">
    <name type="scientific">Hirsutella minnesotensis 3608</name>
    <dbReference type="NCBI Taxonomy" id="1043627"/>
    <lineage>
        <taxon>Eukaryota</taxon>
        <taxon>Fungi</taxon>
        <taxon>Dikarya</taxon>
        <taxon>Ascomycota</taxon>
        <taxon>Pezizomycotina</taxon>
        <taxon>Sordariomycetes</taxon>
        <taxon>Hypocreomycetidae</taxon>
        <taxon>Hypocreales</taxon>
        <taxon>Ophiocordycipitaceae</taxon>
        <taxon>Hirsutella</taxon>
    </lineage>
</organism>
<keyword evidence="6" id="KW-0408">Iron</keyword>
<dbReference type="GO" id="GO:0004497">
    <property type="term" value="F:monooxygenase activity"/>
    <property type="evidence" value="ECO:0007669"/>
    <property type="project" value="UniProtKB-KW"/>
</dbReference>
<dbReference type="GO" id="GO:0016705">
    <property type="term" value="F:oxidoreductase activity, acting on paired donors, with incorporation or reduction of molecular oxygen"/>
    <property type="evidence" value="ECO:0007669"/>
    <property type="project" value="InterPro"/>
</dbReference>
<dbReference type="AlphaFoldDB" id="A0A0F7ZJN2"/>
<dbReference type="Gene3D" id="1.10.630.10">
    <property type="entry name" value="Cytochrome P450"/>
    <property type="match status" value="1"/>
</dbReference>
<keyword evidence="9" id="KW-1185">Reference proteome</keyword>
<keyword evidence="7" id="KW-0503">Monooxygenase</keyword>
<reference evidence="8 9" key="1">
    <citation type="journal article" date="2014" name="Genome Biol. Evol.">
        <title>Comparative genomics and transcriptomics analyses reveal divergent lifestyle features of nematode endoparasitic fungus Hirsutella minnesotensis.</title>
        <authorList>
            <person name="Lai Y."/>
            <person name="Liu K."/>
            <person name="Zhang X."/>
            <person name="Zhang X."/>
            <person name="Li K."/>
            <person name="Wang N."/>
            <person name="Shu C."/>
            <person name="Wu Y."/>
            <person name="Wang C."/>
            <person name="Bushley K.E."/>
            <person name="Xiang M."/>
            <person name="Liu X."/>
        </authorList>
    </citation>
    <scope>NUCLEOTIDE SEQUENCE [LARGE SCALE GENOMIC DNA]</scope>
    <source>
        <strain evidence="8 9">3608</strain>
    </source>
</reference>
<evidence type="ECO:0000256" key="4">
    <source>
        <dbReference type="ARBA" id="ARBA00022723"/>
    </source>
</evidence>
<dbReference type="Proteomes" id="UP000054481">
    <property type="component" value="Unassembled WGS sequence"/>
</dbReference>
<accession>A0A0F7ZJN2</accession>
<dbReference type="InterPro" id="IPR001128">
    <property type="entry name" value="Cyt_P450"/>
</dbReference>
<dbReference type="PANTHER" id="PTHR46206:SF1">
    <property type="entry name" value="P450, PUTATIVE (EUROFUNG)-RELATED"/>
    <property type="match status" value="1"/>
</dbReference>
<dbReference type="SUPFAM" id="SSF48264">
    <property type="entry name" value="Cytochrome P450"/>
    <property type="match status" value="1"/>
</dbReference>
<dbReference type="GO" id="GO:0020037">
    <property type="term" value="F:heme binding"/>
    <property type="evidence" value="ECO:0007669"/>
    <property type="project" value="InterPro"/>
</dbReference>
<comment type="similarity">
    <text evidence="2">Belongs to the cytochrome P450 family.</text>
</comment>
<protein>
    <recommendedName>
        <fullName evidence="10">Cytochrome P450</fullName>
    </recommendedName>
</protein>
<sequence>MAGAANGAFCGAPLCRDPVFLDRLRDHAMILFGGALALGCLPPPLQYVCGPFLMAMTRFMASRVMQKSRPVVSERLKHTARMKTDPNYDWNPPDDALQWMIDECYACPDPGQLELGRVCDRLLISNDVSLLSTAFSAQNLILDLFSTDPALGYVDTLRRECSLAFRESGGKWTWDAISKLRLVDAAIRESLRLSPVGSVMLPRKVVKPDGIDVQGWSSPIPKGTHVAAPIEAIHLDADTYPNPREYNPFRFVHPPKGSTPGAARGSDPPRKIRSTVTLDENFLSFGIPGRHACPGRFFALLELKIFLAHLLLNYEVEHMASKPKPIYMLWARYPANSTIRIRKRRSDHP</sequence>
<evidence type="ECO:0000313" key="8">
    <source>
        <dbReference type="EMBL" id="KJZ74566.1"/>
    </source>
</evidence>
<keyword evidence="5" id="KW-0560">Oxidoreductase</keyword>
<dbReference type="CDD" id="cd11041">
    <property type="entry name" value="CYP503A1-like"/>
    <property type="match status" value="1"/>
</dbReference>
<dbReference type="Pfam" id="PF00067">
    <property type="entry name" value="p450"/>
    <property type="match status" value="1"/>
</dbReference>
<evidence type="ECO:0000256" key="1">
    <source>
        <dbReference type="ARBA" id="ARBA00001971"/>
    </source>
</evidence>
<evidence type="ECO:0000256" key="2">
    <source>
        <dbReference type="ARBA" id="ARBA00010617"/>
    </source>
</evidence>
<evidence type="ECO:0000256" key="5">
    <source>
        <dbReference type="ARBA" id="ARBA00023002"/>
    </source>
</evidence>
<dbReference type="InterPro" id="IPR036396">
    <property type="entry name" value="Cyt_P450_sf"/>
</dbReference>
<dbReference type="OrthoDB" id="1844152at2759"/>
<comment type="cofactor">
    <cofactor evidence="1">
        <name>heme</name>
        <dbReference type="ChEBI" id="CHEBI:30413"/>
    </cofactor>
</comment>
<evidence type="ECO:0000313" key="9">
    <source>
        <dbReference type="Proteomes" id="UP000054481"/>
    </source>
</evidence>
<evidence type="ECO:0008006" key="10">
    <source>
        <dbReference type="Google" id="ProtNLM"/>
    </source>
</evidence>
<dbReference type="GO" id="GO:0005506">
    <property type="term" value="F:iron ion binding"/>
    <property type="evidence" value="ECO:0007669"/>
    <property type="project" value="InterPro"/>
</dbReference>
<evidence type="ECO:0000256" key="6">
    <source>
        <dbReference type="ARBA" id="ARBA00023004"/>
    </source>
</evidence>
<dbReference type="EMBL" id="KQ030525">
    <property type="protein sequence ID" value="KJZ74566.1"/>
    <property type="molecule type" value="Genomic_DNA"/>
</dbReference>
<dbReference type="PANTHER" id="PTHR46206">
    <property type="entry name" value="CYTOCHROME P450"/>
    <property type="match status" value="1"/>
</dbReference>
<keyword evidence="4" id="KW-0479">Metal-binding</keyword>
<keyword evidence="3" id="KW-0349">Heme</keyword>